<dbReference type="SMART" id="SM00558">
    <property type="entry name" value="JmjC"/>
    <property type="match status" value="1"/>
</dbReference>
<protein>
    <recommendedName>
        <fullName evidence="8">Lysine-specific demethylase JMJ706-like</fullName>
    </recommendedName>
</protein>
<evidence type="ECO:0000259" key="5">
    <source>
        <dbReference type="PROSITE" id="PS51184"/>
    </source>
</evidence>
<name>A0AAV5J3R6_9ROSI</name>
<accession>A0AAV5J3R6</accession>
<dbReference type="GO" id="GO:0000785">
    <property type="term" value="C:chromatin"/>
    <property type="evidence" value="ECO:0007669"/>
    <property type="project" value="TreeGrafter"/>
</dbReference>
<gene>
    <name evidence="6" type="ORF">SLEP1_g17575</name>
</gene>
<dbReference type="PROSITE" id="PS51183">
    <property type="entry name" value="JMJN"/>
    <property type="match status" value="1"/>
</dbReference>
<dbReference type="GO" id="GO:0141052">
    <property type="term" value="F:histone H3 demethylase activity"/>
    <property type="evidence" value="ECO:0007669"/>
    <property type="project" value="UniProtKB-ARBA"/>
</dbReference>
<dbReference type="Proteomes" id="UP001054252">
    <property type="component" value="Unassembled WGS sequence"/>
</dbReference>
<dbReference type="Pfam" id="PF02373">
    <property type="entry name" value="JmjC"/>
    <property type="match status" value="1"/>
</dbReference>
<evidence type="ECO:0000256" key="1">
    <source>
        <dbReference type="ARBA" id="ARBA00022723"/>
    </source>
</evidence>
<keyword evidence="7" id="KW-1185">Reference proteome</keyword>
<proteinExistence type="predicted"/>
<dbReference type="SUPFAM" id="SSF51197">
    <property type="entry name" value="Clavaminate synthase-like"/>
    <property type="match status" value="1"/>
</dbReference>
<dbReference type="Gene3D" id="2.60.120.650">
    <property type="entry name" value="Cupin"/>
    <property type="match status" value="1"/>
</dbReference>
<evidence type="ECO:0000259" key="4">
    <source>
        <dbReference type="PROSITE" id="PS51183"/>
    </source>
</evidence>
<dbReference type="Pfam" id="PF02375">
    <property type="entry name" value="JmjN"/>
    <property type="match status" value="1"/>
</dbReference>
<organism evidence="6 7">
    <name type="scientific">Rubroshorea leprosula</name>
    <dbReference type="NCBI Taxonomy" id="152421"/>
    <lineage>
        <taxon>Eukaryota</taxon>
        <taxon>Viridiplantae</taxon>
        <taxon>Streptophyta</taxon>
        <taxon>Embryophyta</taxon>
        <taxon>Tracheophyta</taxon>
        <taxon>Spermatophyta</taxon>
        <taxon>Magnoliopsida</taxon>
        <taxon>eudicotyledons</taxon>
        <taxon>Gunneridae</taxon>
        <taxon>Pentapetalae</taxon>
        <taxon>rosids</taxon>
        <taxon>malvids</taxon>
        <taxon>Malvales</taxon>
        <taxon>Dipterocarpaceae</taxon>
        <taxon>Rubroshorea</taxon>
    </lineage>
</organism>
<evidence type="ECO:0000256" key="3">
    <source>
        <dbReference type="SAM" id="MobiDB-lite"/>
    </source>
</evidence>
<keyword evidence="2" id="KW-0408">Iron</keyword>
<sequence length="527" mass="59308">MVSRVLSRVQFSSKKETSSARKGKVMKRSDSCGCGKKVRTRSSFTLIEKGLPSSSKRKADKNHLTDVQWVDKIPECPVFYPSAEEFEDPLVYLQQISPEASKFGICKIVSPLKASASASDVLMKEKRGFEFRTYLQPLCLSGWNVNGKGTYYAGESNYTFKTFEKRANKEYAQRFPGSRSLSPPHLEKKFWQAMTNGNQGMVEYGVNVEGSAFSSDPNDQLGQSKWNLKTLPQLPQSALRLIGYPIPGITDPMLYIGMIFSMFAWHVEDHYLYSINYHHSGAPKTWYCVPGGAAPEFEKVALDHVYAPESLHNGDDIDASEILSEKTTMFPPGILLQHNVPVYRAVQKPGEFVVTFPRSYHAGFSHGFNCGEAVNFAVKDWFPWGAVAGYHYATLGKMVVLPYEELLCKEAILLSDLASESSVKNCFAQHIGFLQNALRNLIDLNATSSPSPESQGTILCHLCKRDCYLMFIECSSCYHHMCLFHDVKSVGCSCSGTRVVFIREDIQKVEDMYRKLYEQEEEECLSH</sequence>
<feature type="domain" description="JmjC" evidence="5">
    <location>
        <begin position="220"/>
        <end position="393"/>
    </location>
</feature>
<dbReference type="EMBL" id="BPVZ01000024">
    <property type="protein sequence ID" value="GKV05577.1"/>
    <property type="molecule type" value="Genomic_DNA"/>
</dbReference>
<dbReference type="PROSITE" id="PS51184">
    <property type="entry name" value="JMJC"/>
    <property type="match status" value="1"/>
</dbReference>
<dbReference type="InterPro" id="IPR003347">
    <property type="entry name" value="JmjC_dom"/>
</dbReference>
<keyword evidence="1" id="KW-0479">Metal-binding</keyword>
<dbReference type="GO" id="GO:0006355">
    <property type="term" value="P:regulation of DNA-templated transcription"/>
    <property type="evidence" value="ECO:0007669"/>
    <property type="project" value="UniProtKB-ARBA"/>
</dbReference>
<dbReference type="GO" id="GO:0005634">
    <property type="term" value="C:nucleus"/>
    <property type="evidence" value="ECO:0007669"/>
    <property type="project" value="TreeGrafter"/>
</dbReference>
<reference evidence="6 7" key="1">
    <citation type="journal article" date="2021" name="Commun. Biol.">
        <title>The genome of Shorea leprosula (Dipterocarpaceae) highlights the ecological relevance of drought in aseasonal tropical rainforests.</title>
        <authorList>
            <person name="Ng K.K.S."/>
            <person name="Kobayashi M.J."/>
            <person name="Fawcett J.A."/>
            <person name="Hatakeyama M."/>
            <person name="Paape T."/>
            <person name="Ng C.H."/>
            <person name="Ang C.C."/>
            <person name="Tnah L.H."/>
            <person name="Lee C.T."/>
            <person name="Nishiyama T."/>
            <person name="Sese J."/>
            <person name="O'Brien M.J."/>
            <person name="Copetti D."/>
            <person name="Mohd Noor M.I."/>
            <person name="Ong R.C."/>
            <person name="Putra M."/>
            <person name="Sireger I.Z."/>
            <person name="Indrioko S."/>
            <person name="Kosugi Y."/>
            <person name="Izuno A."/>
            <person name="Isagi Y."/>
            <person name="Lee S.L."/>
            <person name="Shimizu K.K."/>
        </authorList>
    </citation>
    <scope>NUCLEOTIDE SEQUENCE [LARGE SCALE GENOMIC DNA]</scope>
    <source>
        <strain evidence="6">214</strain>
    </source>
</reference>
<evidence type="ECO:0000313" key="6">
    <source>
        <dbReference type="EMBL" id="GKV05577.1"/>
    </source>
</evidence>
<dbReference type="GO" id="GO:0046872">
    <property type="term" value="F:metal ion binding"/>
    <property type="evidence" value="ECO:0007669"/>
    <property type="project" value="UniProtKB-KW"/>
</dbReference>
<evidence type="ECO:0000313" key="7">
    <source>
        <dbReference type="Proteomes" id="UP001054252"/>
    </source>
</evidence>
<dbReference type="PANTHER" id="PTHR10694:SF33">
    <property type="entry name" value="LYSINE-SPECIFIC DEMETHYLASE 5"/>
    <property type="match status" value="1"/>
</dbReference>
<dbReference type="InterPro" id="IPR004198">
    <property type="entry name" value="Znf_C5HC2"/>
</dbReference>
<dbReference type="SMART" id="SM00545">
    <property type="entry name" value="JmjN"/>
    <property type="match status" value="1"/>
</dbReference>
<dbReference type="InterPro" id="IPR003349">
    <property type="entry name" value="JmjN"/>
</dbReference>
<feature type="domain" description="JmjN" evidence="4">
    <location>
        <begin position="76"/>
        <end position="117"/>
    </location>
</feature>
<comment type="caution">
    <text evidence="6">The sequence shown here is derived from an EMBL/GenBank/DDBJ whole genome shotgun (WGS) entry which is preliminary data.</text>
</comment>
<feature type="region of interest" description="Disordered" evidence="3">
    <location>
        <begin position="12"/>
        <end position="31"/>
    </location>
</feature>
<dbReference type="AlphaFoldDB" id="A0AAV5J3R6"/>
<evidence type="ECO:0008006" key="8">
    <source>
        <dbReference type="Google" id="ProtNLM"/>
    </source>
</evidence>
<evidence type="ECO:0000256" key="2">
    <source>
        <dbReference type="ARBA" id="ARBA00023004"/>
    </source>
</evidence>
<dbReference type="Pfam" id="PF02928">
    <property type="entry name" value="zf-C5HC2"/>
    <property type="match status" value="1"/>
</dbReference>
<dbReference type="PANTHER" id="PTHR10694">
    <property type="entry name" value="LYSINE-SPECIFIC DEMETHYLASE"/>
    <property type="match status" value="1"/>
</dbReference>